<keyword evidence="2" id="KW-1185">Reference proteome</keyword>
<evidence type="ECO:0000313" key="2">
    <source>
        <dbReference type="Proteomes" id="UP000512167"/>
    </source>
</evidence>
<dbReference type="Proteomes" id="UP000512167">
    <property type="component" value="Chromosome"/>
</dbReference>
<dbReference type="EMBL" id="CP051151">
    <property type="protein sequence ID" value="QLY40300.1"/>
    <property type="molecule type" value="Genomic_DNA"/>
</dbReference>
<sequence length="122" mass="14545">MKKLGLFFIILIITFTLVSCSGLDTVQERLESEGYSMEKLSEEDLEKYFPNMDEDMKFKNLYMVYDPEDEYVGLIYEFSSERALKNVFDDINAKEEDYEQYVYKNLYIQSSTEELRLIFKGE</sequence>
<gene>
    <name evidence="1" type="ORF">HF295_05260</name>
</gene>
<dbReference type="KEGG" id="tbk:HF295_05260"/>
<reference evidence="1 2" key="1">
    <citation type="submission" date="2020-04" db="EMBL/GenBank/DDBJ databases">
        <authorList>
            <person name="Zheng R.K."/>
            <person name="Sun C.M."/>
        </authorList>
    </citation>
    <scope>NUCLEOTIDE SEQUENCE [LARGE SCALE GENOMIC DNA]</scope>
    <source>
        <strain evidence="2">zrk29</strain>
    </source>
</reference>
<dbReference type="AlphaFoldDB" id="A0A7L6N216"/>
<protein>
    <submittedName>
        <fullName evidence="1">Uncharacterized protein</fullName>
    </submittedName>
</protein>
<accession>A0A7L6N216</accession>
<name>A0A7L6N216_9MOLU</name>
<evidence type="ECO:0000313" key="1">
    <source>
        <dbReference type="EMBL" id="QLY40300.1"/>
    </source>
</evidence>
<proteinExistence type="predicted"/>
<dbReference type="RefSeq" id="WP_312031127.1">
    <property type="nucleotide sequence ID" value="NZ_CP051151.1"/>
</dbReference>
<dbReference type="PROSITE" id="PS51257">
    <property type="entry name" value="PROKAR_LIPOPROTEIN"/>
    <property type="match status" value="1"/>
</dbReference>
<organism evidence="1 2">
    <name type="scientific">Hujiaoplasma nucleasis</name>
    <dbReference type="NCBI Taxonomy" id="2725268"/>
    <lineage>
        <taxon>Bacteria</taxon>
        <taxon>Bacillati</taxon>
        <taxon>Mycoplasmatota</taxon>
        <taxon>Mollicutes</taxon>
        <taxon>Candidatus Izemoplasmatales</taxon>
        <taxon>Hujiaoplasmataceae</taxon>
        <taxon>Hujiaoplasma</taxon>
    </lineage>
</organism>